<dbReference type="Proteomes" id="UP001172680">
    <property type="component" value="Unassembled WGS sequence"/>
</dbReference>
<sequence length="371" mass="40851">MPPTIHTLKPAPRRAIKKRKSAFQGPGRVLSTGAEVATQPAKKQKMDDDDNDFVPNKEENTEGSEHDDPTYKADGPKDAGDNRRKIRERMRAVAVARARKRMTDTKVAEVRDMKSRAAHGEKTDQESDEGQRFQRIVWSGKALSALGAVMDDLASLEGPVRKAENVPKGSLRSGNKCGFWKYGEGEALAAHDVNRLRPYEPRLPPTALNNVQSPTHPLADLKVSKHLIPAHKLIPNTSIQNKPLLIYHSAFPSSTSTSAIQSHLKSIGEVTPQWTYTMYSTTHFHSTTHELLVVCSGSAKLCFGGEENEGRVEPTVGKGDVMIMVGAYPGKGDWDMCYGKQGEEEKVKAIKGLGWFGRDPIYGEKGPVMEV</sequence>
<keyword evidence="2" id="KW-1185">Reference proteome</keyword>
<organism evidence="1 2">
    <name type="scientific">Coniosporium tulheliwenetii</name>
    <dbReference type="NCBI Taxonomy" id="3383036"/>
    <lineage>
        <taxon>Eukaryota</taxon>
        <taxon>Fungi</taxon>
        <taxon>Dikarya</taxon>
        <taxon>Ascomycota</taxon>
        <taxon>Pezizomycotina</taxon>
        <taxon>Dothideomycetes</taxon>
        <taxon>Dothideomycetes incertae sedis</taxon>
        <taxon>Coniosporium</taxon>
    </lineage>
</organism>
<accession>A0ACC2YP04</accession>
<name>A0ACC2YP04_9PEZI</name>
<reference evidence="1" key="1">
    <citation type="submission" date="2022-10" db="EMBL/GenBank/DDBJ databases">
        <title>Culturing micro-colonial fungi from biological soil crusts in the Mojave desert and describing Neophaeococcomyces mojavensis, and introducing the new genera and species Taxawa tesnikishii.</title>
        <authorList>
            <person name="Kurbessoian T."/>
            <person name="Stajich J.E."/>
        </authorList>
    </citation>
    <scope>NUCLEOTIDE SEQUENCE</scope>
    <source>
        <strain evidence="1">JES_115</strain>
    </source>
</reference>
<proteinExistence type="predicted"/>
<gene>
    <name evidence="1" type="ORF">H2199_007744</name>
</gene>
<evidence type="ECO:0000313" key="1">
    <source>
        <dbReference type="EMBL" id="KAJ9636750.1"/>
    </source>
</evidence>
<protein>
    <submittedName>
        <fullName evidence="1">Uncharacterized protein</fullName>
    </submittedName>
</protein>
<dbReference type="EMBL" id="JAPDRP010000024">
    <property type="protein sequence ID" value="KAJ9636750.1"/>
    <property type="molecule type" value="Genomic_DNA"/>
</dbReference>
<evidence type="ECO:0000313" key="2">
    <source>
        <dbReference type="Proteomes" id="UP001172680"/>
    </source>
</evidence>
<comment type="caution">
    <text evidence="1">The sequence shown here is derived from an EMBL/GenBank/DDBJ whole genome shotgun (WGS) entry which is preliminary data.</text>
</comment>